<dbReference type="EMBL" id="GBRH01178044">
    <property type="protein sequence ID" value="JAE19852.1"/>
    <property type="molecule type" value="Transcribed_RNA"/>
</dbReference>
<protein>
    <submittedName>
        <fullName evidence="2">Uncharacterized protein</fullName>
    </submittedName>
</protein>
<name>A0A0A9G5S7_ARUDO</name>
<dbReference type="AlphaFoldDB" id="A0A0A9G5S7"/>
<feature type="compositionally biased region" description="Polar residues" evidence="1">
    <location>
        <begin position="24"/>
        <end position="42"/>
    </location>
</feature>
<reference evidence="2" key="2">
    <citation type="journal article" date="2015" name="Data Brief">
        <title>Shoot transcriptome of the giant reed, Arundo donax.</title>
        <authorList>
            <person name="Barrero R.A."/>
            <person name="Guerrero F.D."/>
            <person name="Moolhuijzen P."/>
            <person name="Goolsby J.A."/>
            <person name="Tidwell J."/>
            <person name="Bellgard S.E."/>
            <person name="Bellgard M.I."/>
        </authorList>
    </citation>
    <scope>NUCLEOTIDE SEQUENCE</scope>
    <source>
        <tissue evidence="2">Shoot tissue taken approximately 20 cm above the soil surface</tissue>
    </source>
</reference>
<feature type="region of interest" description="Disordered" evidence="1">
    <location>
        <begin position="1"/>
        <end position="52"/>
    </location>
</feature>
<sequence>MSLPRGGRKPYGMQAMRPRFSEVGSPSSRPVQVSGSSMQGQRSLDGCRCNVL</sequence>
<evidence type="ECO:0000313" key="2">
    <source>
        <dbReference type="EMBL" id="JAE19852.1"/>
    </source>
</evidence>
<proteinExistence type="predicted"/>
<reference evidence="2" key="1">
    <citation type="submission" date="2014-09" db="EMBL/GenBank/DDBJ databases">
        <authorList>
            <person name="Magalhaes I.L.F."/>
            <person name="Oliveira U."/>
            <person name="Santos F.R."/>
            <person name="Vidigal T.H.D.A."/>
            <person name="Brescovit A.D."/>
            <person name="Santos A.J."/>
        </authorList>
    </citation>
    <scope>NUCLEOTIDE SEQUENCE</scope>
    <source>
        <tissue evidence="2">Shoot tissue taken approximately 20 cm above the soil surface</tissue>
    </source>
</reference>
<organism evidence="2">
    <name type="scientific">Arundo donax</name>
    <name type="common">Giant reed</name>
    <name type="synonym">Donax arundinaceus</name>
    <dbReference type="NCBI Taxonomy" id="35708"/>
    <lineage>
        <taxon>Eukaryota</taxon>
        <taxon>Viridiplantae</taxon>
        <taxon>Streptophyta</taxon>
        <taxon>Embryophyta</taxon>
        <taxon>Tracheophyta</taxon>
        <taxon>Spermatophyta</taxon>
        <taxon>Magnoliopsida</taxon>
        <taxon>Liliopsida</taxon>
        <taxon>Poales</taxon>
        <taxon>Poaceae</taxon>
        <taxon>PACMAD clade</taxon>
        <taxon>Arundinoideae</taxon>
        <taxon>Arundineae</taxon>
        <taxon>Arundo</taxon>
    </lineage>
</organism>
<evidence type="ECO:0000256" key="1">
    <source>
        <dbReference type="SAM" id="MobiDB-lite"/>
    </source>
</evidence>
<accession>A0A0A9G5S7</accession>